<dbReference type="InterPro" id="IPR016035">
    <property type="entry name" value="Acyl_Trfase/lysoPLipase"/>
</dbReference>
<proteinExistence type="predicted"/>
<evidence type="ECO:0000256" key="3">
    <source>
        <dbReference type="ARBA" id="ARBA00022679"/>
    </source>
</evidence>
<dbReference type="SUPFAM" id="SSF55048">
    <property type="entry name" value="Probable ACP-binding domain of malonyl-CoA ACP transacylase"/>
    <property type="match status" value="1"/>
</dbReference>
<dbReference type="PROSITE" id="PS50075">
    <property type="entry name" value="CARRIER"/>
    <property type="match status" value="1"/>
</dbReference>
<dbReference type="SMART" id="SM00823">
    <property type="entry name" value="PKS_PP"/>
    <property type="match status" value="1"/>
</dbReference>
<dbReference type="InterPro" id="IPR009081">
    <property type="entry name" value="PP-bd_ACP"/>
</dbReference>
<keyword evidence="4" id="KW-0045">Antibiotic biosynthesis</keyword>
<evidence type="ECO:0000259" key="7">
    <source>
        <dbReference type="PROSITE" id="PS50075"/>
    </source>
</evidence>
<dbReference type="Pfam" id="PF08659">
    <property type="entry name" value="KR"/>
    <property type="match status" value="1"/>
</dbReference>
<dbReference type="SUPFAM" id="SSF51735">
    <property type="entry name" value="NAD(P)-binding Rossmann-fold domains"/>
    <property type="match status" value="2"/>
</dbReference>
<dbReference type="InterPro" id="IPR020806">
    <property type="entry name" value="PKS_PP-bd"/>
</dbReference>
<dbReference type="InterPro" id="IPR036291">
    <property type="entry name" value="NAD(P)-bd_dom_sf"/>
</dbReference>
<dbReference type="Gene3D" id="6.10.140.1830">
    <property type="match status" value="1"/>
</dbReference>
<dbReference type="SMART" id="SM01294">
    <property type="entry name" value="PKS_PP_betabranch"/>
    <property type="match status" value="1"/>
</dbReference>
<dbReference type="InterPro" id="IPR001227">
    <property type="entry name" value="Ac_transferase_dom_sf"/>
</dbReference>
<comment type="caution">
    <text evidence="8">The sequence shown here is derived from an EMBL/GenBank/DDBJ whole genome shotgun (WGS) entry which is preliminary data.</text>
</comment>
<feature type="non-terminal residue" evidence="8">
    <location>
        <position position="1"/>
    </location>
</feature>
<dbReference type="Pfam" id="PF00550">
    <property type="entry name" value="PP-binding"/>
    <property type="match status" value="1"/>
</dbReference>
<dbReference type="InterPro" id="IPR014043">
    <property type="entry name" value="Acyl_transferase_dom"/>
</dbReference>
<evidence type="ECO:0000256" key="1">
    <source>
        <dbReference type="ARBA" id="ARBA00022450"/>
    </source>
</evidence>
<keyword evidence="2" id="KW-0597">Phosphoprotein</keyword>
<reference evidence="8 9" key="1">
    <citation type="submission" date="2020-12" db="EMBL/GenBank/DDBJ databases">
        <authorList>
            <person name="Kusuma A.B."/>
            <person name="Nouioui I."/>
            <person name="Goodfellow M."/>
        </authorList>
    </citation>
    <scope>NUCLEOTIDE SEQUENCE [LARGE SCALE GENOMIC DNA]</scope>
    <source>
        <strain evidence="8 9">DSM 41764</strain>
    </source>
</reference>
<dbReference type="InterPro" id="IPR006162">
    <property type="entry name" value="Ppantetheine_attach_site"/>
</dbReference>
<evidence type="ECO:0000256" key="6">
    <source>
        <dbReference type="ARBA" id="ARBA00023315"/>
    </source>
</evidence>
<evidence type="ECO:0000256" key="2">
    <source>
        <dbReference type="ARBA" id="ARBA00022553"/>
    </source>
</evidence>
<dbReference type="RefSeq" id="WP_198281487.1">
    <property type="nucleotide sequence ID" value="NZ_JAEEAQ010000699.1"/>
</dbReference>
<dbReference type="SMART" id="SM00827">
    <property type="entry name" value="PKS_AT"/>
    <property type="match status" value="1"/>
</dbReference>
<dbReference type="EMBL" id="JAEEAQ010000699">
    <property type="protein sequence ID" value="MBI0318943.1"/>
    <property type="molecule type" value="Genomic_DNA"/>
</dbReference>
<evidence type="ECO:0000256" key="4">
    <source>
        <dbReference type="ARBA" id="ARBA00023194"/>
    </source>
</evidence>
<dbReference type="InterPro" id="IPR016036">
    <property type="entry name" value="Malonyl_transacylase_ACP-bd"/>
</dbReference>
<dbReference type="SUPFAM" id="SSF47336">
    <property type="entry name" value="ACP-like"/>
    <property type="match status" value="1"/>
</dbReference>
<organism evidence="8 9">
    <name type="scientific">Streptomyces javensis</name>
    <dbReference type="NCBI Taxonomy" id="114698"/>
    <lineage>
        <taxon>Bacteria</taxon>
        <taxon>Bacillati</taxon>
        <taxon>Actinomycetota</taxon>
        <taxon>Actinomycetes</taxon>
        <taxon>Kitasatosporales</taxon>
        <taxon>Streptomycetaceae</taxon>
        <taxon>Streptomyces</taxon>
        <taxon>Streptomyces violaceusniger group</taxon>
    </lineage>
</organism>
<dbReference type="SMART" id="SM00822">
    <property type="entry name" value="PKS_KR"/>
    <property type="match status" value="1"/>
</dbReference>
<dbReference type="SUPFAM" id="SSF52151">
    <property type="entry name" value="FabD/lysophospholipase-like"/>
    <property type="match status" value="1"/>
</dbReference>
<keyword evidence="6" id="KW-0012">Acyltransferase</keyword>
<dbReference type="CDD" id="cd08952">
    <property type="entry name" value="KR_1_SDR_x"/>
    <property type="match status" value="1"/>
</dbReference>
<dbReference type="Gene3D" id="3.40.50.720">
    <property type="entry name" value="NAD(P)-binding Rossmann-like Domain"/>
    <property type="match status" value="1"/>
</dbReference>
<evidence type="ECO:0000256" key="5">
    <source>
        <dbReference type="ARBA" id="ARBA00023268"/>
    </source>
</evidence>
<sequence>AGVLSLADACVLVAARGRLMQGLPSGGVMVSVQAAEADVLPLLAGRGAEVSVAAVNGPRSTVISGVEEAVTEVAGQFEAQGVKTKRLRVSHAFHSPLMEPMLAEFRRVAEGLSYAPPRIPVVSNLTGLVADAEALCSAEYWVRHVRETVRFADGVASLADAGVTSYLELGPDEVLSTMGEQCLPEETTDVAVFLPAARSGRDEVETALMLAAGAHVRGVPVEWTAVLATIAGRRARRVELPTYAFQRTRYWVATGAAPETHHGTADAQRDSADADFWDAVEREDLSALADTLAVEGEAARGESLAAVLPVLSSWRRRSRERSQVDAWRYRIAWSPVSEVAAASLTGSWLVAVPSGLADDAWVADVVAALATRGARPVVVELEDADADREAVAARLRDALGSEDRAADVTGVLSLLALAEGRHGRYAAVPSGLALTLALLQGVGDAGVGGRVWCVTRGAVATGGSERPSSLEQAAVWGLGRVAGLEAPERWGGLVDLPQIPDGRALDGRALERLTAVISGATGEDEVAVRASGPFARRVVRAAVGAESEEAWQPSGTVLVTGGTGALGAHVARWLARAGAEHLLLVSRRGPAAEGVDKLRAQLAELGARVTVAACDVGDREALAGLLARVPEEFPLTAVVHTAGVLDDGVLDGLSVDRFEGVLRAKSEAAWHLHELTRELDLSAFVLFSSFSATVGGAGQGNYAAANAFLDALAEHRRAEGLPATSVAWGPWADGGMATQDAAVSGRMERFGLPAMEPELAVTAMARAVNQSDTCPVITDIDWPRFTAGVDGTRLGLLFGDIAEVRMARQTAGATLDGQAAGPDRSTLASTLAELPAAEREPVLLDLVRTQTAAVLGYATHEGIDGERGFFDMGLDSLTAVELRNRLNAATGLRLRPTALFDYGSPSALARHLKGELVEDEAAPEKSLPVEIDRLETVLTAMPQDDITRAKAIVRLQSVLAKLSEPVGGGGIAVRGDDADDDLESASVDELFDVIDRELGDA</sequence>
<dbReference type="Gene3D" id="3.40.366.10">
    <property type="entry name" value="Malonyl-Coenzyme A Acyl Carrier Protein, domain 2"/>
    <property type="match status" value="1"/>
</dbReference>
<gene>
    <name evidence="8" type="ORF">JBF12_39445</name>
</gene>
<name>A0ABS0RNM5_9ACTN</name>
<accession>A0ABS0RNM5</accession>
<dbReference type="InterPro" id="IPR041618">
    <property type="entry name" value="PKS_DE"/>
</dbReference>
<dbReference type="PROSITE" id="PS00012">
    <property type="entry name" value="PHOSPHOPANTETHEINE"/>
    <property type="match status" value="1"/>
</dbReference>
<dbReference type="PANTHER" id="PTHR43775">
    <property type="entry name" value="FATTY ACID SYNTHASE"/>
    <property type="match status" value="1"/>
</dbReference>
<dbReference type="Pfam" id="PF18369">
    <property type="entry name" value="PKS_DE"/>
    <property type="match status" value="1"/>
</dbReference>
<keyword evidence="1" id="KW-0596">Phosphopantetheine</keyword>
<protein>
    <submittedName>
        <fullName evidence="8">SDR family NAD(P)-dependent oxidoreductase</fullName>
    </submittedName>
</protein>
<dbReference type="PANTHER" id="PTHR43775:SF51">
    <property type="entry name" value="INACTIVE PHENOLPHTHIOCEROL SYNTHESIS POLYKETIDE SYNTHASE TYPE I PKS1-RELATED"/>
    <property type="match status" value="1"/>
</dbReference>
<dbReference type="Proteomes" id="UP000638849">
    <property type="component" value="Unassembled WGS sequence"/>
</dbReference>
<keyword evidence="5" id="KW-0511">Multifunctional enzyme</keyword>
<dbReference type="InterPro" id="IPR050091">
    <property type="entry name" value="PKS_NRPS_Biosynth_Enz"/>
</dbReference>
<dbReference type="Pfam" id="PF00698">
    <property type="entry name" value="Acyl_transf_1"/>
    <property type="match status" value="1"/>
</dbReference>
<feature type="domain" description="Carrier" evidence="7">
    <location>
        <begin position="841"/>
        <end position="916"/>
    </location>
</feature>
<evidence type="ECO:0000313" key="8">
    <source>
        <dbReference type="EMBL" id="MBI0318943.1"/>
    </source>
</evidence>
<dbReference type="InterPro" id="IPR036736">
    <property type="entry name" value="ACP-like_sf"/>
</dbReference>
<dbReference type="InterPro" id="IPR013968">
    <property type="entry name" value="PKS_KR"/>
</dbReference>
<keyword evidence="3" id="KW-0808">Transferase</keyword>
<keyword evidence="9" id="KW-1185">Reference proteome</keyword>
<dbReference type="Gene3D" id="1.10.1200.10">
    <property type="entry name" value="ACP-like"/>
    <property type="match status" value="1"/>
</dbReference>
<dbReference type="InterPro" id="IPR057326">
    <property type="entry name" value="KR_dom"/>
</dbReference>
<dbReference type="Gene3D" id="3.30.70.3290">
    <property type="match status" value="1"/>
</dbReference>
<evidence type="ECO:0000313" key="9">
    <source>
        <dbReference type="Proteomes" id="UP000638849"/>
    </source>
</evidence>